<comment type="subcellular location">
    <subcellularLocation>
        <location evidence="1">Cell inner membrane</location>
        <topology evidence="1">Multi-pass membrane protein</topology>
    </subcellularLocation>
</comment>
<keyword evidence="6" id="KW-1133">Transmembrane helix</keyword>
<dbReference type="Gene3D" id="1.10.287.950">
    <property type="entry name" value="Methyl-accepting chemotaxis protein"/>
    <property type="match status" value="1"/>
</dbReference>
<dbReference type="CDD" id="cd06225">
    <property type="entry name" value="HAMP"/>
    <property type="match status" value="1"/>
</dbReference>
<gene>
    <name evidence="10" type="ORF">SAMN06265338_102422</name>
</gene>
<dbReference type="GO" id="GO:0007165">
    <property type="term" value="P:signal transduction"/>
    <property type="evidence" value="ECO:0007669"/>
    <property type="project" value="UniProtKB-KW"/>
</dbReference>
<feature type="transmembrane region" description="Helical" evidence="6">
    <location>
        <begin position="13"/>
        <end position="33"/>
    </location>
</feature>
<comment type="similarity">
    <text evidence="4">Belongs to the methyl-accepting chemotaxis (MCP) protein family.</text>
</comment>
<dbReference type="InterPro" id="IPR024478">
    <property type="entry name" value="HlyB_4HB_MCP"/>
</dbReference>
<dbReference type="PROSITE" id="PS50885">
    <property type="entry name" value="HAMP"/>
    <property type="match status" value="1"/>
</dbReference>
<evidence type="ECO:0000256" key="3">
    <source>
        <dbReference type="ARBA" id="ARBA00023224"/>
    </source>
</evidence>
<evidence type="ECO:0000259" key="9">
    <source>
        <dbReference type="PROSITE" id="PS50885"/>
    </source>
</evidence>
<dbReference type="Pfam" id="PF12729">
    <property type="entry name" value="4HB_MCP_1"/>
    <property type="match status" value="1"/>
</dbReference>
<accession>A0A212R375</accession>
<feature type="domain" description="T-SNARE coiled-coil homology" evidence="8">
    <location>
        <begin position="461"/>
        <end position="523"/>
    </location>
</feature>
<name>A0A212R375_RHOAC</name>
<protein>
    <submittedName>
        <fullName evidence="10">Methyl-accepting chemotaxis protein</fullName>
    </submittedName>
</protein>
<sequence length="565" mass="59167">MLFWRNLSIGKKIISALAALTLIVAGLGGVALIEMAEINAKAASLRDDWMPSLGQAGMLRHSLSRLARAQSEAMLALNFNKEPEAALQKFDKGIDEVEQAFADYKHLITPNSEEEALMGEFGRLWPEFAAQSRRVMQRARSGDVEGAYSDYTSSASAQRARLQGLLEKDIAVNRSGGKQAADAGAATYSDARWHMAGALLLAVLVSAGAALALTSGVVRPLGHATDAVQTLASGKLEVDIEDDGRADEIGGLVRALAVFKANMLQTRELEAAAARTQIRIEEERRAQARALAESFDRNVNAIVAEVARAAAEFQGAARIVSDSAVETASQAKAVSEASEESSTNISSVASATEQLTYSVQEINDQVGQSRQMASESAAQADKTDAQMRDLAAAAEKIGGIVSLISDIAGQTNMLALNATIEAARAGEAGRGFAVVAQEVKSLAEQTSRGAAEIAGQIGDIQATAQRAAQNISGIARTTEESNRVAQSIAAAVSQQGEATTEIARNVQQASKGAQAVAENIGGVLNAAQHSSAASTQMLASAQTLAQHSAQLRREVDAFLASVRAA</sequence>
<feature type="domain" description="Methyl-accepting transducer" evidence="7">
    <location>
        <begin position="316"/>
        <end position="545"/>
    </location>
</feature>
<evidence type="ECO:0000313" key="11">
    <source>
        <dbReference type="Proteomes" id="UP000198418"/>
    </source>
</evidence>
<dbReference type="OrthoDB" id="3289104at2"/>
<evidence type="ECO:0000256" key="4">
    <source>
        <dbReference type="ARBA" id="ARBA00029447"/>
    </source>
</evidence>
<dbReference type="PANTHER" id="PTHR32089:SF112">
    <property type="entry name" value="LYSOZYME-LIKE PROTEIN-RELATED"/>
    <property type="match status" value="1"/>
</dbReference>
<dbReference type="EMBL" id="FYDG01000002">
    <property type="protein sequence ID" value="SNB66288.1"/>
    <property type="molecule type" value="Genomic_DNA"/>
</dbReference>
<keyword evidence="2" id="KW-0997">Cell inner membrane</keyword>
<keyword evidence="11" id="KW-1185">Reference proteome</keyword>
<evidence type="ECO:0000313" key="10">
    <source>
        <dbReference type="EMBL" id="SNB66288.1"/>
    </source>
</evidence>
<evidence type="ECO:0000256" key="5">
    <source>
        <dbReference type="PROSITE-ProRule" id="PRU00284"/>
    </source>
</evidence>
<keyword evidence="6" id="KW-0812">Transmembrane</keyword>
<evidence type="ECO:0000259" key="7">
    <source>
        <dbReference type="PROSITE" id="PS50111"/>
    </source>
</evidence>
<dbReference type="SMART" id="SM00304">
    <property type="entry name" value="HAMP"/>
    <property type="match status" value="1"/>
</dbReference>
<evidence type="ECO:0000256" key="6">
    <source>
        <dbReference type="SAM" id="Phobius"/>
    </source>
</evidence>
<dbReference type="Pfam" id="PF00015">
    <property type="entry name" value="MCPsignal"/>
    <property type="match status" value="1"/>
</dbReference>
<dbReference type="Gene3D" id="6.10.340.10">
    <property type="match status" value="1"/>
</dbReference>
<dbReference type="PROSITE" id="PS50111">
    <property type="entry name" value="CHEMOTAXIS_TRANSDUC_2"/>
    <property type="match status" value="1"/>
</dbReference>
<dbReference type="AlphaFoldDB" id="A0A212R375"/>
<dbReference type="InterPro" id="IPR004089">
    <property type="entry name" value="MCPsignal_dom"/>
</dbReference>
<dbReference type="SUPFAM" id="SSF58104">
    <property type="entry name" value="Methyl-accepting chemotaxis protein (MCP) signaling domain"/>
    <property type="match status" value="1"/>
</dbReference>
<dbReference type="RefSeq" id="WP_088519923.1">
    <property type="nucleotide sequence ID" value="NZ_FYDG01000002.1"/>
</dbReference>
<dbReference type="PANTHER" id="PTHR32089">
    <property type="entry name" value="METHYL-ACCEPTING CHEMOTAXIS PROTEIN MCPB"/>
    <property type="match status" value="1"/>
</dbReference>
<dbReference type="SMART" id="SM00283">
    <property type="entry name" value="MA"/>
    <property type="match status" value="1"/>
</dbReference>
<dbReference type="PROSITE" id="PS50192">
    <property type="entry name" value="T_SNARE"/>
    <property type="match status" value="1"/>
</dbReference>
<reference evidence="11" key="1">
    <citation type="submission" date="2017-06" db="EMBL/GenBank/DDBJ databases">
        <authorList>
            <person name="Varghese N."/>
            <person name="Submissions S."/>
        </authorList>
    </citation>
    <scope>NUCLEOTIDE SEQUENCE [LARGE SCALE GENOMIC DNA]</scope>
    <source>
        <strain evidence="11">DSM 137</strain>
    </source>
</reference>
<dbReference type="Proteomes" id="UP000198418">
    <property type="component" value="Unassembled WGS sequence"/>
</dbReference>
<keyword evidence="3 5" id="KW-0807">Transducer</keyword>
<evidence type="ECO:0000256" key="1">
    <source>
        <dbReference type="ARBA" id="ARBA00004429"/>
    </source>
</evidence>
<dbReference type="InterPro" id="IPR000727">
    <property type="entry name" value="T_SNARE_dom"/>
</dbReference>
<dbReference type="InterPro" id="IPR003660">
    <property type="entry name" value="HAMP_dom"/>
</dbReference>
<evidence type="ECO:0000259" key="8">
    <source>
        <dbReference type="PROSITE" id="PS50192"/>
    </source>
</evidence>
<dbReference type="GO" id="GO:0005886">
    <property type="term" value="C:plasma membrane"/>
    <property type="evidence" value="ECO:0007669"/>
    <property type="project" value="UniProtKB-SubCell"/>
</dbReference>
<keyword evidence="6" id="KW-0472">Membrane</keyword>
<feature type="domain" description="HAMP" evidence="9">
    <location>
        <begin position="215"/>
        <end position="268"/>
    </location>
</feature>
<keyword evidence="2" id="KW-1003">Cell membrane</keyword>
<organism evidence="10 11">
    <name type="scientific">Rhodoblastus acidophilus</name>
    <name type="common">Rhodopseudomonas acidophila</name>
    <dbReference type="NCBI Taxonomy" id="1074"/>
    <lineage>
        <taxon>Bacteria</taxon>
        <taxon>Pseudomonadati</taxon>
        <taxon>Pseudomonadota</taxon>
        <taxon>Alphaproteobacteria</taxon>
        <taxon>Hyphomicrobiales</taxon>
        <taxon>Rhodoblastaceae</taxon>
        <taxon>Rhodoblastus</taxon>
    </lineage>
</organism>
<evidence type="ECO:0000256" key="2">
    <source>
        <dbReference type="ARBA" id="ARBA00022519"/>
    </source>
</evidence>
<proteinExistence type="inferred from homology"/>
<dbReference type="Pfam" id="PF00672">
    <property type="entry name" value="HAMP"/>
    <property type="match status" value="1"/>
</dbReference>